<dbReference type="Pfam" id="PF01636">
    <property type="entry name" value="APH"/>
    <property type="match status" value="1"/>
</dbReference>
<dbReference type="InterPro" id="IPR041726">
    <property type="entry name" value="ACAD10_11_N"/>
</dbReference>
<evidence type="ECO:0000313" key="2">
    <source>
        <dbReference type="EMBL" id="MBY9074673.1"/>
    </source>
</evidence>
<sequence>MPEQRTGAVDPPGLDLTRFETFFESVRPGAVTAPLRAEVIAGGKSNLTYEVTDGEHRWIVRRPPLGHVLATAHDMGREYRVMTALLPTDVPVPATYALCEDPDVLGAPFYVMERVEGTPYRLASQLEPLGAERTATISARMVDTLAALHRVDPGEVGLDGFGRPEGFLARQVRRWKKQLDSSRSRELRGADELFASLSERLPEESAPGIVHGDYRLDNLLVDDGDRVAAVIDWEMATLGDPLTDVALLLVYQRMASLDSGSAVADASRAPGFLHDDAMLERYAAGSDRDLSDIGFYLGLAHFKLAVILEGIHYRYTHGQTVGAGFDTVGAMVEPLIAAGNASMKEHR</sequence>
<dbReference type="EMBL" id="JAIEZQ010000001">
    <property type="protein sequence ID" value="MBY9074673.1"/>
    <property type="molecule type" value="Genomic_DNA"/>
</dbReference>
<dbReference type="PANTHER" id="PTHR47829">
    <property type="entry name" value="HYDROLASE, PUTATIVE (AFU_ORTHOLOGUE AFUA_1G12880)-RELATED"/>
    <property type="match status" value="1"/>
</dbReference>
<dbReference type="InterPro" id="IPR002575">
    <property type="entry name" value="Aminoglycoside_PTrfase"/>
</dbReference>
<dbReference type="Proteomes" id="UP000754710">
    <property type="component" value="Unassembled WGS sequence"/>
</dbReference>
<keyword evidence="3" id="KW-1185">Reference proteome</keyword>
<dbReference type="Gene3D" id="3.30.200.20">
    <property type="entry name" value="Phosphorylase Kinase, domain 1"/>
    <property type="match status" value="1"/>
</dbReference>
<accession>A0ABS7RI07</accession>
<organism evidence="2 3">
    <name type="scientific">Nocardioides jiangsuensis</name>
    <dbReference type="NCBI Taxonomy" id="2866161"/>
    <lineage>
        <taxon>Bacteria</taxon>
        <taxon>Bacillati</taxon>
        <taxon>Actinomycetota</taxon>
        <taxon>Actinomycetes</taxon>
        <taxon>Propionibacteriales</taxon>
        <taxon>Nocardioidaceae</taxon>
        <taxon>Nocardioides</taxon>
    </lineage>
</organism>
<protein>
    <submittedName>
        <fullName evidence="2">Phosphotransferase family protein</fullName>
    </submittedName>
</protein>
<dbReference type="SUPFAM" id="SSF56112">
    <property type="entry name" value="Protein kinase-like (PK-like)"/>
    <property type="match status" value="1"/>
</dbReference>
<dbReference type="RefSeq" id="WP_221024319.1">
    <property type="nucleotide sequence ID" value="NZ_JAIEZQ010000001.1"/>
</dbReference>
<dbReference type="InterPro" id="IPR052898">
    <property type="entry name" value="ACAD10-like"/>
</dbReference>
<proteinExistence type="predicted"/>
<dbReference type="PANTHER" id="PTHR47829:SF1">
    <property type="entry name" value="HAD FAMILY PHOSPHATASE"/>
    <property type="match status" value="1"/>
</dbReference>
<dbReference type="Gene3D" id="3.90.1200.10">
    <property type="match status" value="1"/>
</dbReference>
<feature type="domain" description="Aminoglycoside phosphotransferase" evidence="1">
    <location>
        <begin position="38"/>
        <end position="253"/>
    </location>
</feature>
<dbReference type="InterPro" id="IPR011009">
    <property type="entry name" value="Kinase-like_dom_sf"/>
</dbReference>
<evidence type="ECO:0000259" key="1">
    <source>
        <dbReference type="Pfam" id="PF01636"/>
    </source>
</evidence>
<evidence type="ECO:0000313" key="3">
    <source>
        <dbReference type="Proteomes" id="UP000754710"/>
    </source>
</evidence>
<gene>
    <name evidence="2" type="ORF">K1X13_07550</name>
</gene>
<reference evidence="2 3" key="1">
    <citation type="submission" date="2021-08" db="EMBL/GenBank/DDBJ databases">
        <title>Nocardioides bacterium WL0053 sp. nov., isolated from the sediment.</title>
        <authorList>
            <person name="Wang L."/>
            <person name="Zhang D."/>
            <person name="Zhang A."/>
        </authorList>
    </citation>
    <scope>NUCLEOTIDE SEQUENCE [LARGE SCALE GENOMIC DNA]</scope>
    <source>
        <strain evidence="2 3">WL0053</strain>
    </source>
</reference>
<comment type="caution">
    <text evidence="2">The sequence shown here is derived from an EMBL/GenBank/DDBJ whole genome shotgun (WGS) entry which is preliminary data.</text>
</comment>
<dbReference type="CDD" id="cd05154">
    <property type="entry name" value="ACAD10_11_N-like"/>
    <property type="match status" value="1"/>
</dbReference>
<name>A0ABS7RI07_9ACTN</name>